<dbReference type="FunFam" id="3.40.50.300:FF:000016">
    <property type="entry name" value="Oligopeptide ABC transporter ATP-binding component"/>
    <property type="match status" value="1"/>
</dbReference>
<keyword evidence="6" id="KW-0547">Nucleotide-binding</keyword>
<dbReference type="Pfam" id="PF08352">
    <property type="entry name" value="oligo_HPY"/>
    <property type="match status" value="1"/>
</dbReference>
<dbReference type="PATRIC" id="fig|1122219.3.peg.1812"/>
<dbReference type="SUPFAM" id="SSF52540">
    <property type="entry name" value="P-loop containing nucleoside triphosphate hydrolases"/>
    <property type="match status" value="1"/>
</dbReference>
<dbReference type="GO" id="GO:0016887">
    <property type="term" value="F:ATP hydrolysis activity"/>
    <property type="evidence" value="ECO:0007669"/>
    <property type="project" value="InterPro"/>
</dbReference>
<evidence type="ECO:0000256" key="4">
    <source>
        <dbReference type="ARBA" id="ARBA00022475"/>
    </source>
</evidence>
<evidence type="ECO:0000256" key="8">
    <source>
        <dbReference type="ARBA" id="ARBA00022967"/>
    </source>
</evidence>
<evidence type="ECO:0000256" key="3">
    <source>
        <dbReference type="ARBA" id="ARBA00022448"/>
    </source>
</evidence>
<dbReference type="Gene3D" id="3.40.50.300">
    <property type="entry name" value="P-loop containing nucleotide triphosphate hydrolases"/>
    <property type="match status" value="1"/>
</dbReference>
<dbReference type="Proteomes" id="UP000036503">
    <property type="component" value="Unassembled WGS sequence"/>
</dbReference>
<keyword evidence="3" id="KW-0813">Transport</keyword>
<organism evidence="11 12">
    <name type="scientific">Megasphaera cerevisiae DSM 20462</name>
    <dbReference type="NCBI Taxonomy" id="1122219"/>
    <lineage>
        <taxon>Bacteria</taxon>
        <taxon>Bacillati</taxon>
        <taxon>Bacillota</taxon>
        <taxon>Negativicutes</taxon>
        <taxon>Veillonellales</taxon>
        <taxon>Veillonellaceae</taxon>
        <taxon>Megasphaera</taxon>
    </lineage>
</organism>
<keyword evidence="7 11" id="KW-0067">ATP-binding</keyword>
<dbReference type="InterPro" id="IPR013563">
    <property type="entry name" value="Oligopep_ABC_C"/>
</dbReference>
<evidence type="ECO:0000313" key="12">
    <source>
        <dbReference type="Proteomes" id="UP000036503"/>
    </source>
</evidence>
<evidence type="ECO:0000256" key="5">
    <source>
        <dbReference type="ARBA" id="ARBA00022519"/>
    </source>
</evidence>
<dbReference type="GO" id="GO:0005886">
    <property type="term" value="C:plasma membrane"/>
    <property type="evidence" value="ECO:0007669"/>
    <property type="project" value="UniProtKB-SubCell"/>
</dbReference>
<dbReference type="PROSITE" id="PS50893">
    <property type="entry name" value="ABC_TRANSPORTER_2"/>
    <property type="match status" value="1"/>
</dbReference>
<evidence type="ECO:0000259" key="10">
    <source>
        <dbReference type="PROSITE" id="PS50893"/>
    </source>
</evidence>
<dbReference type="CDD" id="cd03257">
    <property type="entry name" value="ABC_NikE_OppD_transporters"/>
    <property type="match status" value="1"/>
</dbReference>
<dbReference type="InterPro" id="IPR003439">
    <property type="entry name" value="ABC_transporter-like_ATP-bd"/>
</dbReference>
<evidence type="ECO:0000256" key="2">
    <source>
        <dbReference type="ARBA" id="ARBA00005417"/>
    </source>
</evidence>
<dbReference type="GO" id="GO:0005524">
    <property type="term" value="F:ATP binding"/>
    <property type="evidence" value="ECO:0007669"/>
    <property type="project" value="UniProtKB-KW"/>
</dbReference>
<keyword evidence="12" id="KW-1185">Reference proteome</keyword>
<keyword evidence="8" id="KW-1278">Translocase</keyword>
<dbReference type="GO" id="GO:0015833">
    <property type="term" value="P:peptide transport"/>
    <property type="evidence" value="ECO:0007669"/>
    <property type="project" value="InterPro"/>
</dbReference>
<dbReference type="OrthoDB" id="9806285at2"/>
<dbReference type="InterPro" id="IPR050388">
    <property type="entry name" value="ABC_Ni/Peptide_Import"/>
</dbReference>
<comment type="similarity">
    <text evidence="2">Belongs to the ABC transporter superfamily.</text>
</comment>
<evidence type="ECO:0000313" key="11">
    <source>
        <dbReference type="EMBL" id="KMO86109.1"/>
    </source>
</evidence>
<dbReference type="InterPro" id="IPR003593">
    <property type="entry name" value="AAA+_ATPase"/>
</dbReference>
<comment type="caution">
    <text evidence="11">The sequence shown here is derived from an EMBL/GenBank/DDBJ whole genome shotgun (WGS) entry which is preliminary data.</text>
</comment>
<comment type="subcellular location">
    <subcellularLocation>
        <location evidence="1">Cell membrane</location>
        <topology evidence="1">Peripheral membrane protein</topology>
    </subcellularLocation>
</comment>
<keyword evidence="4" id="KW-1003">Cell membrane</keyword>
<keyword evidence="5" id="KW-0997">Cell inner membrane</keyword>
<dbReference type="AlphaFoldDB" id="A0A0J6WUA5"/>
<dbReference type="NCBIfam" id="TIGR01727">
    <property type="entry name" value="oligo_HPY"/>
    <property type="match status" value="1"/>
</dbReference>
<accession>A0A0J6WUA5</accession>
<gene>
    <name evidence="11" type="ORF">AB840_09905</name>
</gene>
<sequence>MKPILEISHVSVAFHTYRGLLEAVHDVSIAVGEGETVGIVGESGCGKSVTAQAAMKLLPAGTAVYSQGQICWDGQNVLPLTEREMNMLRGREMAMIFQDPMTSLNPVFTIGSQICEGLRLHQPMESRCAEEMAVGLLRSVGITSPEKRLRQYPHELSGGMRQRCLIAMALSCSPRLLFADEPTTALDVTTEAQVLSLLQRLQQDMGMAVVLISHNLGVIARMCRRIYVMYAGCVVEEGTASEIFYRPAHPYTQGLLASLPDPDHPGRTLTGIEGQAPDLFHMPSGCRFFPRCRQAMHICTHAVPPVYTVGEGHQTACWLVCPERRRS</sequence>
<keyword evidence="9" id="KW-0472">Membrane</keyword>
<name>A0A0J6WUA5_9FIRM</name>
<feature type="domain" description="ABC transporter" evidence="10">
    <location>
        <begin position="5"/>
        <end position="256"/>
    </location>
</feature>
<evidence type="ECO:0000256" key="7">
    <source>
        <dbReference type="ARBA" id="ARBA00022840"/>
    </source>
</evidence>
<proteinExistence type="inferred from homology"/>
<dbReference type="PANTHER" id="PTHR43297">
    <property type="entry name" value="OLIGOPEPTIDE TRANSPORT ATP-BINDING PROTEIN APPD"/>
    <property type="match status" value="1"/>
</dbReference>
<evidence type="ECO:0000256" key="6">
    <source>
        <dbReference type="ARBA" id="ARBA00022741"/>
    </source>
</evidence>
<dbReference type="PANTHER" id="PTHR43297:SF14">
    <property type="entry name" value="ATPASE AAA-TYPE CORE DOMAIN-CONTAINING PROTEIN"/>
    <property type="match status" value="1"/>
</dbReference>
<dbReference type="Pfam" id="PF00005">
    <property type="entry name" value="ABC_tran"/>
    <property type="match status" value="1"/>
</dbReference>
<dbReference type="EMBL" id="LEKT01000033">
    <property type="protein sequence ID" value="KMO86109.1"/>
    <property type="molecule type" value="Genomic_DNA"/>
</dbReference>
<dbReference type="InterPro" id="IPR027417">
    <property type="entry name" value="P-loop_NTPase"/>
</dbReference>
<dbReference type="STRING" id="39029.BSR42_12060"/>
<dbReference type="SMART" id="SM00382">
    <property type="entry name" value="AAA"/>
    <property type="match status" value="1"/>
</dbReference>
<protein>
    <submittedName>
        <fullName evidence="11">Peptide ABC transporter ATP-binding protein</fullName>
    </submittedName>
</protein>
<evidence type="ECO:0000256" key="1">
    <source>
        <dbReference type="ARBA" id="ARBA00004202"/>
    </source>
</evidence>
<dbReference type="RefSeq" id="WP_048514681.1">
    <property type="nucleotide sequence ID" value="NZ_FUXD01000056.1"/>
</dbReference>
<evidence type="ECO:0000256" key="9">
    <source>
        <dbReference type="ARBA" id="ARBA00023136"/>
    </source>
</evidence>
<reference evidence="11 12" key="1">
    <citation type="submission" date="2015-06" db="EMBL/GenBank/DDBJ databases">
        <title>Draft genome sequence of beer spoilage bacterium Megasphaera cerevisiae type strain 20462.</title>
        <authorList>
            <person name="Kutumbaka K."/>
            <person name="Pasmowitz J."/>
            <person name="Mategko J."/>
            <person name="Reyes D."/>
            <person name="Friedrich A."/>
            <person name="Han S."/>
            <person name="Martens-Habbena W."/>
            <person name="Neal-McKinney J."/>
            <person name="Janagama H.K."/>
            <person name="Nadala C."/>
            <person name="Samadpour M."/>
        </authorList>
    </citation>
    <scope>NUCLEOTIDE SEQUENCE [LARGE SCALE GENOMIC DNA]</scope>
    <source>
        <strain evidence="11 12">DSM 20462</strain>
    </source>
</reference>
<dbReference type="InParanoid" id="A0A0J6WUA5"/>